<keyword evidence="1" id="KW-0547">Nucleotide-binding</keyword>
<dbReference type="GO" id="GO:0005886">
    <property type="term" value="C:plasma membrane"/>
    <property type="evidence" value="ECO:0007669"/>
    <property type="project" value="TreeGrafter"/>
</dbReference>
<name>A0A371HEW7_MUCPR</name>
<protein>
    <submittedName>
        <fullName evidence="4">Receptor-like serine/threonine-protein kinase</fullName>
    </submittedName>
</protein>
<evidence type="ECO:0000256" key="2">
    <source>
        <dbReference type="ARBA" id="ARBA00022840"/>
    </source>
</evidence>
<feature type="non-terminal residue" evidence="4">
    <location>
        <position position="1"/>
    </location>
</feature>
<dbReference type="GO" id="GO:0004672">
    <property type="term" value="F:protein kinase activity"/>
    <property type="evidence" value="ECO:0007669"/>
    <property type="project" value="InterPro"/>
</dbReference>
<keyword evidence="2" id="KW-0067">ATP-binding</keyword>
<dbReference type="AlphaFoldDB" id="A0A371HEW7"/>
<gene>
    <name evidence="4" type="ORF">CR513_15366</name>
</gene>
<dbReference type="EMBL" id="QJKJ01002791">
    <property type="protein sequence ID" value="RDY01322.1"/>
    <property type="molecule type" value="Genomic_DNA"/>
</dbReference>
<evidence type="ECO:0000313" key="4">
    <source>
        <dbReference type="EMBL" id="RDY01322.1"/>
    </source>
</evidence>
<dbReference type="Pfam" id="PF00069">
    <property type="entry name" value="Pkinase"/>
    <property type="match status" value="1"/>
</dbReference>
<dbReference type="STRING" id="157652.A0A371HEW7"/>
<keyword evidence="5" id="KW-1185">Reference proteome</keyword>
<dbReference type="GO" id="GO:0005524">
    <property type="term" value="F:ATP binding"/>
    <property type="evidence" value="ECO:0007669"/>
    <property type="project" value="UniProtKB-KW"/>
</dbReference>
<dbReference type="PANTHER" id="PTHR27001:SF931">
    <property type="entry name" value="OS11G0664100 PROTEIN"/>
    <property type="match status" value="1"/>
</dbReference>
<comment type="caution">
    <text evidence="4">The sequence shown here is derived from an EMBL/GenBank/DDBJ whole genome shotgun (WGS) entry which is preliminary data.</text>
</comment>
<dbReference type="PROSITE" id="PS50011">
    <property type="entry name" value="PROTEIN_KINASE_DOM"/>
    <property type="match status" value="1"/>
</dbReference>
<dbReference type="OrthoDB" id="10261027at2759"/>
<organism evidence="4 5">
    <name type="scientific">Mucuna pruriens</name>
    <name type="common">Velvet bean</name>
    <name type="synonym">Dolichos pruriens</name>
    <dbReference type="NCBI Taxonomy" id="157652"/>
    <lineage>
        <taxon>Eukaryota</taxon>
        <taxon>Viridiplantae</taxon>
        <taxon>Streptophyta</taxon>
        <taxon>Embryophyta</taxon>
        <taxon>Tracheophyta</taxon>
        <taxon>Spermatophyta</taxon>
        <taxon>Magnoliopsida</taxon>
        <taxon>eudicotyledons</taxon>
        <taxon>Gunneridae</taxon>
        <taxon>Pentapetalae</taxon>
        <taxon>rosids</taxon>
        <taxon>fabids</taxon>
        <taxon>Fabales</taxon>
        <taxon>Fabaceae</taxon>
        <taxon>Papilionoideae</taxon>
        <taxon>50 kb inversion clade</taxon>
        <taxon>NPAAA clade</taxon>
        <taxon>indigoferoid/millettioid clade</taxon>
        <taxon>Phaseoleae</taxon>
        <taxon>Mucuna</taxon>
    </lineage>
</organism>
<dbReference type="SUPFAM" id="SSF56112">
    <property type="entry name" value="Protein kinase-like (PK-like)"/>
    <property type="match status" value="1"/>
</dbReference>
<proteinExistence type="predicted"/>
<evidence type="ECO:0000259" key="3">
    <source>
        <dbReference type="PROSITE" id="PS50011"/>
    </source>
</evidence>
<evidence type="ECO:0000313" key="5">
    <source>
        <dbReference type="Proteomes" id="UP000257109"/>
    </source>
</evidence>
<feature type="domain" description="Protein kinase" evidence="3">
    <location>
        <begin position="1"/>
        <end position="178"/>
    </location>
</feature>
<evidence type="ECO:0000256" key="1">
    <source>
        <dbReference type="ARBA" id="ARBA00022741"/>
    </source>
</evidence>
<sequence length="178" mass="20671">MLQLIGVCIDPPQCMWVVPEYLSTMLKKWLHGPTNRYRERMVPLPPFKDRVLHALEIGQAMQYLHEQKPKLICRDLKPNDIFLNNALHVRVANFGHVCFLGDEEMALMDKNLKARKYIFFQLGDLPLCMRSVHVIVIKSSSILLLHIHNAMENPQIKVSKGFWLPTRKLKDTSEAIDQ</sequence>
<dbReference type="Gene3D" id="1.10.510.10">
    <property type="entry name" value="Transferase(Phosphotransferase) domain 1"/>
    <property type="match status" value="1"/>
</dbReference>
<dbReference type="InterPro" id="IPR011009">
    <property type="entry name" value="Kinase-like_dom_sf"/>
</dbReference>
<dbReference type="Proteomes" id="UP000257109">
    <property type="component" value="Unassembled WGS sequence"/>
</dbReference>
<reference evidence="4" key="1">
    <citation type="submission" date="2018-05" db="EMBL/GenBank/DDBJ databases">
        <title>Draft genome of Mucuna pruriens seed.</title>
        <authorList>
            <person name="Nnadi N.E."/>
            <person name="Vos R."/>
            <person name="Hasami M.H."/>
            <person name="Devisetty U.K."/>
            <person name="Aguiy J.C."/>
        </authorList>
    </citation>
    <scope>NUCLEOTIDE SEQUENCE [LARGE SCALE GENOMIC DNA]</scope>
    <source>
        <strain evidence="4">JCA_2017</strain>
    </source>
</reference>
<accession>A0A371HEW7</accession>
<dbReference type="InterPro" id="IPR000719">
    <property type="entry name" value="Prot_kinase_dom"/>
</dbReference>
<dbReference type="PANTHER" id="PTHR27001">
    <property type="entry name" value="OS01G0253100 PROTEIN"/>
    <property type="match status" value="1"/>
</dbReference>